<accession>A0AA94PJW0</accession>
<protein>
    <submittedName>
        <fullName evidence="2">Uncharacterized protein</fullName>
    </submittedName>
</protein>
<name>A0AA94PJW0_9BACT</name>
<dbReference type="RefSeq" id="WP_166671397.1">
    <property type="nucleotide sequence ID" value="NZ_CAUVXY020000015.1"/>
</dbReference>
<evidence type="ECO:0000313" key="2">
    <source>
        <dbReference type="EMBL" id="TDT87117.1"/>
    </source>
</evidence>
<organism evidence="2 3">
    <name type="scientific">Pseudodesulfovibrio indicus</name>
    <dbReference type="NCBI Taxonomy" id="1716143"/>
    <lineage>
        <taxon>Bacteria</taxon>
        <taxon>Pseudomonadati</taxon>
        <taxon>Thermodesulfobacteriota</taxon>
        <taxon>Desulfovibrionia</taxon>
        <taxon>Desulfovibrionales</taxon>
        <taxon>Desulfovibrionaceae</taxon>
    </lineage>
</organism>
<sequence length="55" mass="6357">MNLLRLNIWRKCILVGFVAAVVLMFTIDWGYHFHVGHVVRLFVGAAAFWLAVDRL</sequence>
<keyword evidence="1" id="KW-0472">Membrane</keyword>
<keyword evidence="1" id="KW-1133">Transmembrane helix</keyword>
<gene>
    <name evidence="2" type="ORF">EDC59_1094</name>
</gene>
<dbReference type="EMBL" id="SOBK01000009">
    <property type="protein sequence ID" value="TDT87117.1"/>
    <property type="molecule type" value="Genomic_DNA"/>
</dbReference>
<evidence type="ECO:0000256" key="1">
    <source>
        <dbReference type="SAM" id="Phobius"/>
    </source>
</evidence>
<dbReference type="Proteomes" id="UP000295506">
    <property type="component" value="Unassembled WGS sequence"/>
</dbReference>
<dbReference type="AlphaFoldDB" id="A0AA94PJW0"/>
<comment type="caution">
    <text evidence="2">The sequence shown here is derived from an EMBL/GenBank/DDBJ whole genome shotgun (WGS) entry which is preliminary data.</text>
</comment>
<proteinExistence type="predicted"/>
<feature type="transmembrane region" description="Helical" evidence="1">
    <location>
        <begin position="12"/>
        <end position="29"/>
    </location>
</feature>
<evidence type="ECO:0000313" key="3">
    <source>
        <dbReference type="Proteomes" id="UP000295506"/>
    </source>
</evidence>
<keyword evidence="1" id="KW-0812">Transmembrane</keyword>
<reference evidence="2 3" key="1">
    <citation type="submission" date="2019-03" db="EMBL/GenBank/DDBJ databases">
        <title>Genomic Encyclopedia of Type Strains, Phase IV (KMG-IV): sequencing the most valuable type-strain genomes for metagenomic binning, comparative biology and taxonomic classification.</title>
        <authorList>
            <person name="Goeker M."/>
        </authorList>
    </citation>
    <scope>NUCLEOTIDE SEQUENCE [LARGE SCALE GENOMIC DNA]</scope>
    <source>
        <strain evidence="2 3">DSM 101483</strain>
    </source>
</reference>